<evidence type="ECO:0000256" key="2">
    <source>
        <dbReference type="ARBA" id="ARBA00022840"/>
    </source>
</evidence>
<protein>
    <submittedName>
        <fullName evidence="4">ABC transporter ATP-binding protein</fullName>
    </submittedName>
</protein>
<dbReference type="Pfam" id="PF00005">
    <property type="entry name" value="ABC_tran"/>
    <property type="match status" value="1"/>
</dbReference>
<dbReference type="RefSeq" id="WP_377850802.1">
    <property type="nucleotide sequence ID" value="NZ_JBHLZU010000005.1"/>
</dbReference>
<organism evidence="4 5">
    <name type="scientific">Allokutzneria oryzae</name>
    <dbReference type="NCBI Taxonomy" id="1378989"/>
    <lineage>
        <taxon>Bacteria</taxon>
        <taxon>Bacillati</taxon>
        <taxon>Actinomycetota</taxon>
        <taxon>Actinomycetes</taxon>
        <taxon>Pseudonocardiales</taxon>
        <taxon>Pseudonocardiaceae</taxon>
        <taxon>Allokutzneria</taxon>
    </lineage>
</organism>
<dbReference type="InterPro" id="IPR015854">
    <property type="entry name" value="ABC_transpr_LolD-like"/>
</dbReference>
<reference evidence="4 5" key="1">
    <citation type="submission" date="2024-09" db="EMBL/GenBank/DDBJ databases">
        <authorList>
            <person name="Sun Q."/>
            <person name="Mori K."/>
        </authorList>
    </citation>
    <scope>NUCLEOTIDE SEQUENCE [LARGE SCALE GENOMIC DNA]</scope>
    <source>
        <strain evidence="4 5">TBRC 7907</strain>
    </source>
</reference>
<dbReference type="InterPro" id="IPR003593">
    <property type="entry name" value="AAA+_ATPase"/>
</dbReference>
<keyword evidence="2 4" id="KW-0067">ATP-binding</keyword>
<dbReference type="SMART" id="SM00382">
    <property type="entry name" value="AAA"/>
    <property type="match status" value="1"/>
</dbReference>
<keyword evidence="1" id="KW-0547">Nucleotide-binding</keyword>
<name>A0ABV5ZUS4_9PSEU</name>
<proteinExistence type="predicted"/>
<dbReference type="GO" id="GO:0005524">
    <property type="term" value="F:ATP binding"/>
    <property type="evidence" value="ECO:0007669"/>
    <property type="project" value="UniProtKB-KW"/>
</dbReference>
<accession>A0ABV5ZUS4</accession>
<dbReference type="Proteomes" id="UP001589693">
    <property type="component" value="Unassembled WGS sequence"/>
</dbReference>
<sequence>MASVPALELRGVRLDYPTPSGPVTAVKEVDLVVPRGGLTVLAGPSGSGKSTLLRLLGLVERPTEGTVWFDGGRVTGLAHRQLRRLRRNRVVMIFQNPADNLFDYLTVGENLVAAAQLAGRRAAQENLLERLGLPGTEGWRVSALSGGQQQRLAFACAIAAGAEVVLADEPTSQLDARSATLVLETLAELATWDVTVVAASHDDRLIELGSPVVRLRDGRITSTEGLR</sequence>
<evidence type="ECO:0000256" key="1">
    <source>
        <dbReference type="ARBA" id="ARBA00022741"/>
    </source>
</evidence>
<dbReference type="PANTHER" id="PTHR24220:SF685">
    <property type="entry name" value="ABC TRANSPORTER RELATED"/>
    <property type="match status" value="1"/>
</dbReference>
<gene>
    <name evidence="4" type="ORF">ACFFQA_06045</name>
</gene>
<dbReference type="PROSITE" id="PS00211">
    <property type="entry name" value="ABC_TRANSPORTER_1"/>
    <property type="match status" value="1"/>
</dbReference>
<evidence type="ECO:0000313" key="5">
    <source>
        <dbReference type="Proteomes" id="UP001589693"/>
    </source>
</evidence>
<dbReference type="InterPro" id="IPR003439">
    <property type="entry name" value="ABC_transporter-like_ATP-bd"/>
</dbReference>
<evidence type="ECO:0000313" key="4">
    <source>
        <dbReference type="EMBL" id="MFB9903496.1"/>
    </source>
</evidence>
<dbReference type="PANTHER" id="PTHR24220">
    <property type="entry name" value="IMPORT ATP-BINDING PROTEIN"/>
    <property type="match status" value="1"/>
</dbReference>
<dbReference type="PROSITE" id="PS50893">
    <property type="entry name" value="ABC_TRANSPORTER_2"/>
    <property type="match status" value="1"/>
</dbReference>
<dbReference type="Gene3D" id="3.40.50.300">
    <property type="entry name" value="P-loop containing nucleotide triphosphate hydrolases"/>
    <property type="match status" value="1"/>
</dbReference>
<feature type="domain" description="ABC transporter" evidence="3">
    <location>
        <begin position="9"/>
        <end position="226"/>
    </location>
</feature>
<dbReference type="EMBL" id="JBHLZU010000005">
    <property type="protein sequence ID" value="MFB9903496.1"/>
    <property type="molecule type" value="Genomic_DNA"/>
</dbReference>
<keyword evidence="5" id="KW-1185">Reference proteome</keyword>
<comment type="caution">
    <text evidence="4">The sequence shown here is derived from an EMBL/GenBank/DDBJ whole genome shotgun (WGS) entry which is preliminary data.</text>
</comment>
<dbReference type="InterPro" id="IPR027417">
    <property type="entry name" value="P-loop_NTPase"/>
</dbReference>
<dbReference type="SUPFAM" id="SSF52540">
    <property type="entry name" value="P-loop containing nucleoside triphosphate hydrolases"/>
    <property type="match status" value="1"/>
</dbReference>
<dbReference type="InterPro" id="IPR017871">
    <property type="entry name" value="ABC_transporter-like_CS"/>
</dbReference>
<evidence type="ECO:0000259" key="3">
    <source>
        <dbReference type="PROSITE" id="PS50893"/>
    </source>
</evidence>